<proteinExistence type="predicted"/>
<feature type="signal peptide" evidence="1">
    <location>
        <begin position="1"/>
        <end position="18"/>
    </location>
</feature>
<feature type="chain" id="PRO_5042052720" evidence="1">
    <location>
        <begin position="19"/>
        <end position="205"/>
    </location>
</feature>
<evidence type="ECO:0000256" key="1">
    <source>
        <dbReference type="SAM" id="SignalP"/>
    </source>
</evidence>
<organism evidence="2 3">
    <name type="scientific">Glomerella acutata</name>
    <name type="common">Colletotrichum acutatum</name>
    <dbReference type="NCBI Taxonomy" id="27357"/>
    <lineage>
        <taxon>Eukaryota</taxon>
        <taxon>Fungi</taxon>
        <taxon>Dikarya</taxon>
        <taxon>Ascomycota</taxon>
        <taxon>Pezizomycotina</taxon>
        <taxon>Sordariomycetes</taxon>
        <taxon>Hypocreomycetidae</taxon>
        <taxon>Glomerellales</taxon>
        <taxon>Glomerellaceae</taxon>
        <taxon>Colletotrichum</taxon>
        <taxon>Colletotrichum acutatum species complex</taxon>
    </lineage>
</organism>
<dbReference type="GeneID" id="85386599"/>
<comment type="caution">
    <text evidence="2">The sequence shown here is derived from an EMBL/GenBank/DDBJ whole genome shotgun (WGS) entry which is preliminary data.</text>
</comment>
<protein>
    <submittedName>
        <fullName evidence="2">Uncharacterized protein</fullName>
    </submittedName>
</protein>
<evidence type="ECO:0000313" key="2">
    <source>
        <dbReference type="EMBL" id="KAK1730658.1"/>
    </source>
</evidence>
<evidence type="ECO:0000313" key="3">
    <source>
        <dbReference type="Proteomes" id="UP001244207"/>
    </source>
</evidence>
<dbReference type="Proteomes" id="UP001244207">
    <property type="component" value="Unassembled WGS sequence"/>
</dbReference>
<dbReference type="EMBL" id="JAHMHS010000006">
    <property type="protein sequence ID" value="KAK1730658.1"/>
    <property type="molecule type" value="Genomic_DNA"/>
</dbReference>
<accession>A0AAD9D1K4</accession>
<dbReference type="RefSeq" id="XP_060370713.1">
    <property type="nucleotide sequence ID" value="XM_060502700.1"/>
</dbReference>
<gene>
    <name evidence="2" type="ORF">BDZ83DRAFT_378553</name>
</gene>
<reference evidence="2" key="1">
    <citation type="submission" date="2021-12" db="EMBL/GenBank/DDBJ databases">
        <title>Comparative genomics, transcriptomics and evolutionary studies reveal genomic signatures of adaptation to plant cell wall in hemibiotrophic fungi.</title>
        <authorList>
            <consortium name="DOE Joint Genome Institute"/>
            <person name="Baroncelli R."/>
            <person name="Diaz J.F."/>
            <person name="Benocci T."/>
            <person name="Peng M."/>
            <person name="Battaglia E."/>
            <person name="Haridas S."/>
            <person name="Andreopoulos W."/>
            <person name="Labutti K."/>
            <person name="Pangilinan J."/>
            <person name="Floch G.L."/>
            <person name="Makela M.R."/>
            <person name="Henrissat B."/>
            <person name="Grigoriev I.V."/>
            <person name="Crouch J.A."/>
            <person name="De Vries R.P."/>
            <person name="Sukno S.A."/>
            <person name="Thon M.R."/>
        </authorList>
    </citation>
    <scope>NUCLEOTIDE SEQUENCE</scope>
    <source>
        <strain evidence="2">CBS 112980</strain>
    </source>
</reference>
<keyword evidence="1" id="KW-0732">Signal</keyword>
<name>A0AAD9D1K4_GLOAC</name>
<dbReference type="AlphaFoldDB" id="A0AAD9D1K4"/>
<keyword evidence="3" id="KW-1185">Reference proteome</keyword>
<sequence length="205" mass="21832">MQFFFALGLSGSCSVAAGLVYRVDGGRAWKGNGNGGYAVCGMHNSSLPPFLPLSYAPGNGGRETVRPFWDCGLLAPRQRYTIEDFPIPSIGKLVKMGSAFGVPEPLSLIAVTSRGDEDGDAATAGREIGGVELTKALFISCSSHVWNLRGLHQPFLRSMLWGRGIGIFTGPVVRIVRSWGDHRVSLTGRLTESRAASGSSLQMAC</sequence>